<feature type="compositionally biased region" description="Polar residues" evidence="1">
    <location>
        <begin position="239"/>
        <end position="264"/>
    </location>
</feature>
<proteinExistence type="predicted"/>
<organism evidence="4 5">
    <name type="scientific">Thermocoleostomius sinensis A174</name>
    <dbReference type="NCBI Taxonomy" id="2016057"/>
    <lineage>
        <taxon>Bacteria</taxon>
        <taxon>Bacillati</taxon>
        <taxon>Cyanobacteriota</taxon>
        <taxon>Cyanophyceae</taxon>
        <taxon>Oculatellales</taxon>
        <taxon>Oculatellaceae</taxon>
        <taxon>Thermocoleostomius</taxon>
    </lineage>
</organism>
<dbReference type="EMBL" id="CP113797">
    <property type="protein sequence ID" value="WAL59229.1"/>
    <property type="molecule type" value="Genomic_DNA"/>
</dbReference>
<feature type="transmembrane region" description="Helical" evidence="2">
    <location>
        <begin position="206"/>
        <end position="224"/>
    </location>
</feature>
<feature type="transmembrane region" description="Helical" evidence="2">
    <location>
        <begin position="179"/>
        <end position="200"/>
    </location>
</feature>
<accession>A0A9E8Z9V8</accession>
<feature type="transmembrane region" description="Helical" evidence="2">
    <location>
        <begin position="150"/>
        <end position="172"/>
    </location>
</feature>
<name>A0A9E8Z9V8_9CYAN</name>
<gene>
    <name evidence="4" type="ORF">OXH18_18930</name>
</gene>
<evidence type="ECO:0000259" key="3">
    <source>
        <dbReference type="SMART" id="SM00014"/>
    </source>
</evidence>
<keyword evidence="2" id="KW-0472">Membrane</keyword>
<dbReference type="KEGG" id="tsin:OXH18_18930"/>
<dbReference type="PANTHER" id="PTHR14969:SF13">
    <property type="entry name" value="AT30094P"/>
    <property type="match status" value="1"/>
</dbReference>
<feature type="transmembrane region" description="Helical" evidence="2">
    <location>
        <begin position="112"/>
        <end position="130"/>
    </location>
</feature>
<keyword evidence="2" id="KW-1133">Transmembrane helix</keyword>
<dbReference type="InterPro" id="IPR036938">
    <property type="entry name" value="PAP2/HPO_sf"/>
</dbReference>
<dbReference type="Gene3D" id="1.20.144.10">
    <property type="entry name" value="Phosphatidic acid phosphatase type 2/haloperoxidase"/>
    <property type="match status" value="2"/>
</dbReference>
<protein>
    <submittedName>
        <fullName evidence="4">Phosphatase PAP2 family protein</fullName>
    </submittedName>
</protein>
<feature type="transmembrane region" description="Helical" evidence="2">
    <location>
        <begin position="87"/>
        <end position="105"/>
    </location>
</feature>
<dbReference type="SMART" id="SM00014">
    <property type="entry name" value="acidPPc"/>
    <property type="match status" value="1"/>
</dbReference>
<keyword evidence="5" id="KW-1185">Reference proteome</keyword>
<sequence length="264" mass="29756">MLEFVWQQFWKRLKTFTDFGKRWWAGHGQFLLVLFLGVYVPLSIFGLLAVKIWQHEGGLNWDVTIMLAIHQTAQSDLDRVASLLTNFGTKWGVFPGSVLVALILLSVRRWRSLLYFLVTVLGGGTINRLEKAWLHRVRPTLWDYAPVPDFSFPSGHAMSSMVFVAALVILMWGSRWRWLIVAMGGVFVVTIGWTRVYLGVHYPSDIIAGWMMAIAWAVLVSIVVKPQLTAANPQEDAIDQSNSPPSAQHEVNSANHYDSSSNSV</sequence>
<dbReference type="RefSeq" id="WP_268608928.1">
    <property type="nucleotide sequence ID" value="NZ_CP113797.1"/>
</dbReference>
<dbReference type="SUPFAM" id="SSF48317">
    <property type="entry name" value="Acid phosphatase/Vanadium-dependent haloperoxidase"/>
    <property type="match status" value="1"/>
</dbReference>
<evidence type="ECO:0000313" key="4">
    <source>
        <dbReference type="EMBL" id="WAL59229.1"/>
    </source>
</evidence>
<dbReference type="Proteomes" id="UP001163152">
    <property type="component" value="Chromosome"/>
</dbReference>
<feature type="region of interest" description="Disordered" evidence="1">
    <location>
        <begin position="234"/>
        <end position="264"/>
    </location>
</feature>
<evidence type="ECO:0000313" key="5">
    <source>
        <dbReference type="Proteomes" id="UP001163152"/>
    </source>
</evidence>
<dbReference type="CDD" id="cd03392">
    <property type="entry name" value="PAP2_like_2"/>
    <property type="match status" value="1"/>
</dbReference>
<keyword evidence="2" id="KW-0812">Transmembrane</keyword>
<feature type="domain" description="Phosphatidic acid phosphatase type 2/haloperoxidase" evidence="3">
    <location>
        <begin position="113"/>
        <end position="221"/>
    </location>
</feature>
<dbReference type="PANTHER" id="PTHR14969">
    <property type="entry name" value="SPHINGOSINE-1-PHOSPHATE PHOSPHOHYDROLASE"/>
    <property type="match status" value="1"/>
</dbReference>
<reference evidence="4" key="1">
    <citation type="submission" date="2022-12" db="EMBL/GenBank/DDBJ databases">
        <title>Polyphasic identification of a Novel Hot-Spring Cyanobacterium Ocullathermofonsia sinensis gen nov. sp. nov. and Genomic Insights on its Adaptations to the Thermal Habitat.</title>
        <authorList>
            <person name="Daroch M."/>
            <person name="Tang J."/>
            <person name="Jiang Y."/>
        </authorList>
    </citation>
    <scope>NUCLEOTIDE SEQUENCE</scope>
    <source>
        <strain evidence="4">PKUAC-SCTA174</strain>
    </source>
</reference>
<dbReference type="AlphaFoldDB" id="A0A9E8Z9V8"/>
<evidence type="ECO:0000256" key="1">
    <source>
        <dbReference type="SAM" id="MobiDB-lite"/>
    </source>
</evidence>
<dbReference type="InterPro" id="IPR000326">
    <property type="entry name" value="PAP2/HPO"/>
</dbReference>
<feature type="transmembrane region" description="Helical" evidence="2">
    <location>
        <begin position="30"/>
        <end position="53"/>
    </location>
</feature>
<evidence type="ECO:0000256" key="2">
    <source>
        <dbReference type="SAM" id="Phobius"/>
    </source>
</evidence>
<dbReference type="Pfam" id="PF01569">
    <property type="entry name" value="PAP2"/>
    <property type="match status" value="1"/>
</dbReference>